<dbReference type="Pfam" id="PF06013">
    <property type="entry name" value="WXG100"/>
    <property type="match status" value="1"/>
</dbReference>
<dbReference type="AlphaFoldDB" id="K0EG92"/>
<dbReference type="eggNOG" id="COG4842">
    <property type="taxonomic scope" value="Bacteria"/>
</dbReference>
<accession>K0EG92</accession>
<keyword evidence="2" id="KW-1185">Reference proteome</keyword>
<evidence type="ECO:0008006" key="3">
    <source>
        <dbReference type="Google" id="ProtNLM"/>
    </source>
</evidence>
<proteinExistence type="predicted"/>
<dbReference type="InterPro" id="IPR010310">
    <property type="entry name" value="T7SS_ESAT-6-like"/>
</dbReference>
<evidence type="ECO:0000313" key="1">
    <source>
        <dbReference type="EMBL" id="AFT98222.1"/>
    </source>
</evidence>
<sequence>MSDDQSSDGRTLRVVPAELAAAAKTIKYLLDELSSGFKSLDTDVVSLTKTWQGYQGGLFAQGYTEVKQGIADLLDAIADTTVALDAGAESYLEQQQVHAEAIEAVAFSLDLPDAT</sequence>
<dbReference type="EMBL" id="CP003876">
    <property type="protein sequence ID" value="AFT98222.1"/>
    <property type="molecule type" value="Genomic_DNA"/>
</dbReference>
<dbReference type="SUPFAM" id="SSF140453">
    <property type="entry name" value="EsxAB dimer-like"/>
    <property type="match status" value="1"/>
</dbReference>
<dbReference type="RefSeq" id="WP_014981087.1">
    <property type="nucleotide sequence ID" value="NC_018681.1"/>
</dbReference>
<dbReference type="Gene3D" id="1.10.287.1060">
    <property type="entry name" value="ESAT-6-like"/>
    <property type="match status" value="1"/>
</dbReference>
<protein>
    <recommendedName>
        <fullName evidence="3">WXG100 family type VII secretion target</fullName>
    </recommendedName>
</protein>
<dbReference type="HOGENOM" id="CLU_2155714_0_0_11"/>
<gene>
    <name evidence="1" type="ORF">O3I_001300</name>
</gene>
<name>K0EG92_NOCB7</name>
<evidence type="ECO:0000313" key="2">
    <source>
        <dbReference type="Proteomes" id="UP000006304"/>
    </source>
</evidence>
<organism evidence="1 2">
    <name type="scientific">Nocardia brasiliensis (strain ATCC 700358 / HUJEG-1)</name>
    <dbReference type="NCBI Taxonomy" id="1133849"/>
    <lineage>
        <taxon>Bacteria</taxon>
        <taxon>Bacillati</taxon>
        <taxon>Actinomycetota</taxon>
        <taxon>Actinomycetes</taxon>
        <taxon>Mycobacteriales</taxon>
        <taxon>Nocardiaceae</taxon>
        <taxon>Nocardia</taxon>
    </lineage>
</organism>
<dbReference type="STRING" id="1133849.O3I_001300"/>
<dbReference type="InterPro" id="IPR036689">
    <property type="entry name" value="ESAT-6-like_sf"/>
</dbReference>
<dbReference type="KEGG" id="nbr:O3I_001300"/>
<dbReference type="Proteomes" id="UP000006304">
    <property type="component" value="Chromosome"/>
</dbReference>
<reference evidence="1 2" key="1">
    <citation type="journal article" date="2012" name="J. Bacteriol.">
        <title>Complete genome sequence of Nocardia brasiliensis HUJEG-1.</title>
        <authorList>
            <person name="Vera-Cabrera L."/>
            <person name="Ortiz-Lopez R."/>
            <person name="Elizondo-Gonzalez R."/>
            <person name="Perez-Maya A.A."/>
            <person name="Ocampo-Candiani J."/>
        </authorList>
    </citation>
    <scope>NUCLEOTIDE SEQUENCE [LARGE SCALE GENOMIC DNA]</scope>
    <source>
        <strain evidence="2">ATCC 700358</strain>
    </source>
</reference>